<dbReference type="InterPro" id="IPR013815">
    <property type="entry name" value="ATP_grasp_subdomain_1"/>
</dbReference>
<dbReference type="PANTHER" id="PTHR18866:SF33">
    <property type="entry name" value="METHYLCROTONOYL-COA CARBOXYLASE SUBUNIT ALPHA, MITOCHONDRIAL-RELATED"/>
    <property type="match status" value="1"/>
</dbReference>
<dbReference type="InterPro" id="IPR050856">
    <property type="entry name" value="Biotin_carboxylase_complex"/>
</dbReference>
<feature type="region of interest" description="Disordered" evidence="8">
    <location>
        <begin position="507"/>
        <end position="533"/>
    </location>
</feature>
<dbReference type="PROSITE" id="PS00188">
    <property type="entry name" value="BIOTIN"/>
    <property type="match status" value="1"/>
</dbReference>
<feature type="compositionally biased region" description="Low complexity" evidence="8">
    <location>
        <begin position="523"/>
        <end position="533"/>
    </location>
</feature>
<feature type="domain" description="Biotin carboxylation" evidence="11">
    <location>
        <begin position="12"/>
        <end position="455"/>
    </location>
</feature>
<evidence type="ECO:0000256" key="5">
    <source>
        <dbReference type="ARBA" id="ARBA00022840"/>
    </source>
</evidence>
<evidence type="ECO:0000256" key="2">
    <source>
        <dbReference type="ARBA" id="ARBA00013263"/>
    </source>
</evidence>
<dbReference type="GO" id="GO:0004075">
    <property type="term" value="F:biotin carboxylase activity"/>
    <property type="evidence" value="ECO:0007669"/>
    <property type="project" value="UniProtKB-EC"/>
</dbReference>
<accession>A0ABX0TFT3</accession>
<dbReference type="Gene3D" id="2.40.50.100">
    <property type="match status" value="1"/>
</dbReference>
<comment type="caution">
    <text evidence="12">The sequence shown here is derived from an EMBL/GenBank/DDBJ whole genome shotgun (WGS) entry which is preliminary data.</text>
</comment>
<organism evidence="12 13">
    <name type="scientific">Paenarthrobacter ilicis</name>
    <dbReference type="NCBI Taxonomy" id="43665"/>
    <lineage>
        <taxon>Bacteria</taxon>
        <taxon>Bacillati</taxon>
        <taxon>Actinomycetota</taxon>
        <taxon>Actinomycetes</taxon>
        <taxon>Micrococcales</taxon>
        <taxon>Micrococcaceae</taxon>
        <taxon>Paenarthrobacter</taxon>
    </lineage>
</organism>
<evidence type="ECO:0000256" key="1">
    <source>
        <dbReference type="ARBA" id="ARBA00001953"/>
    </source>
</evidence>
<evidence type="ECO:0000313" key="12">
    <source>
        <dbReference type="EMBL" id="NIJ00969.1"/>
    </source>
</evidence>
<evidence type="ECO:0000256" key="4">
    <source>
        <dbReference type="ARBA" id="ARBA00022741"/>
    </source>
</evidence>
<dbReference type="InterPro" id="IPR016185">
    <property type="entry name" value="PreATP-grasp_dom_sf"/>
</dbReference>
<keyword evidence="13" id="KW-1185">Reference proteome</keyword>
<dbReference type="InterPro" id="IPR011053">
    <property type="entry name" value="Single_hybrid_motif"/>
</dbReference>
<gene>
    <name evidence="12" type="ORF">FHR86_001282</name>
</gene>
<reference evidence="12 13" key="1">
    <citation type="submission" date="2020-03" db="EMBL/GenBank/DDBJ databases">
        <title>Genomic Encyclopedia of Type Strains, Phase III (KMG-III): the genomes of soil and plant-associated and newly described type strains.</title>
        <authorList>
            <person name="Whitman W."/>
        </authorList>
    </citation>
    <scope>NUCLEOTIDE SEQUENCE [LARGE SCALE GENOMIC DNA]</scope>
    <source>
        <strain evidence="12 13">CECT 4207</strain>
    </source>
</reference>
<dbReference type="InterPro" id="IPR001882">
    <property type="entry name" value="Biotin_BS"/>
</dbReference>
<dbReference type="Pfam" id="PF02785">
    <property type="entry name" value="Biotin_carb_C"/>
    <property type="match status" value="1"/>
</dbReference>
<evidence type="ECO:0000259" key="10">
    <source>
        <dbReference type="PROSITE" id="PS50975"/>
    </source>
</evidence>
<dbReference type="CDD" id="cd06850">
    <property type="entry name" value="biotinyl_domain"/>
    <property type="match status" value="1"/>
</dbReference>
<dbReference type="SMART" id="SM00878">
    <property type="entry name" value="Biotin_carb_C"/>
    <property type="match status" value="1"/>
</dbReference>
<dbReference type="PROSITE" id="PS00867">
    <property type="entry name" value="CPSASE_2"/>
    <property type="match status" value="1"/>
</dbReference>
<dbReference type="EC" id="6.3.4.14" evidence="2"/>
<dbReference type="Gene3D" id="3.30.470.20">
    <property type="entry name" value="ATP-grasp fold, B domain"/>
    <property type="match status" value="1"/>
</dbReference>
<dbReference type="InterPro" id="IPR005481">
    <property type="entry name" value="BC-like_N"/>
</dbReference>
<dbReference type="PANTHER" id="PTHR18866">
    <property type="entry name" value="CARBOXYLASE:PYRUVATE/ACETYL-COA/PROPIONYL-COA CARBOXYLASE"/>
    <property type="match status" value="1"/>
</dbReference>
<dbReference type="InterPro" id="IPR005482">
    <property type="entry name" value="Biotin_COase_C"/>
</dbReference>
<dbReference type="Pfam" id="PF00289">
    <property type="entry name" value="Biotin_carb_N"/>
    <property type="match status" value="1"/>
</dbReference>
<dbReference type="PROSITE" id="PS50968">
    <property type="entry name" value="BIOTINYL_LIPOYL"/>
    <property type="match status" value="1"/>
</dbReference>
<keyword evidence="6" id="KW-0092">Biotin</keyword>
<proteinExistence type="predicted"/>
<evidence type="ECO:0000256" key="8">
    <source>
        <dbReference type="SAM" id="MobiDB-lite"/>
    </source>
</evidence>
<dbReference type="Pfam" id="PF00364">
    <property type="entry name" value="Biotin_lipoyl"/>
    <property type="match status" value="1"/>
</dbReference>
<dbReference type="GO" id="GO:0003989">
    <property type="term" value="F:acetyl-CoA carboxylase activity"/>
    <property type="evidence" value="ECO:0007669"/>
    <property type="project" value="UniProtKB-EC"/>
</dbReference>
<dbReference type="Gene3D" id="3.40.50.20">
    <property type="match status" value="1"/>
</dbReference>
<dbReference type="Gene3D" id="3.30.1490.20">
    <property type="entry name" value="ATP-grasp fold, A domain"/>
    <property type="match status" value="1"/>
</dbReference>
<dbReference type="Proteomes" id="UP000802392">
    <property type="component" value="Unassembled WGS sequence"/>
</dbReference>
<keyword evidence="4 7" id="KW-0547">Nucleotide-binding</keyword>
<sequence length="603" mass="63253">MSANPAQPISSPLTKVLIANRGEIAVRIIRAARDEGIASVAVYADPDRDALHARLADEAYALGGNTAAESYLVMDKIIDVAKQSGADAIHPGYGFLAENAGFASKVIEAGITWIGPSPEAISALGDKVQARHIAEKVGAPLVPGTADPVESADEILKFAEEFGLPVAIKAAFGGGGRGIKVARTMEEIPELYESAVREATAAFGRGECFIERFLDAPRHVETQCLADSFGNVVVVSTRDCSLQRRNQKLVEEAPAPYLSEDQVQRLYESSKAILKEANYLGAGTCEFLVGQDGTISFLEVNTRLQVEHCVSEEVTGIDLVREQFRIARGEALGYGDPEVRGHSFEFRITGEDPGRNFMPAPGTIATLKNPTGPGVRVDSGVEQGDVISGNFDSMLSKLVVTGATREQALQRSRRALEEMVVEGIPTVIPFDLAVVTDPAFAPTEGPFTVHTRWIETEFVNNIPAWSATGTGTETPDAGDRQRVVVEVGGKRLEVVLPSGLGGGIAAASAGSAKTGKSKKRARSGGAQAAAAGGNALTSPMQGTIVKVAAAEGDVVAEGDLIVVLEAMKMEQPLTAHKSGTVTGLTAKAGETVAAGAVIATIED</sequence>
<dbReference type="PROSITE" id="PS50975">
    <property type="entry name" value="ATP_GRASP"/>
    <property type="match status" value="1"/>
</dbReference>
<dbReference type="PROSITE" id="PS50979">
    <property type="entry name" value="BC"/>
    <property type="match status" value="1"/>
</dbReference>
<evidence type="ECO:0000256" key="7">
    <source>
        <dbReference type="PROSITE-ProRule" id="PRU00409"/>
    </source>
</evidence>
<dbReference type="InterPro" id="IPR005479">
    <property type="entry name" value="CPAse_ATP-bd"/>
</dbReference>
<dbReference type="InterPro" id="IPR011764">
    <property type="entry name" value="Biotin_carboxylation_dom"/>
</dbReference>
<dbReference type="InterPro" id="IPR011761">
    <property type="entry name" value="ATP-grasp"/>
</dbReference>
<evidence type="ECO:0000256" key="3">
    <source>
        <dbReference type="ARBA" id="ARBA00022598"/>
    </source>
</evidence>
<keyword evidence="5 7" id="KW-0067">ATP-binding</keyword>
<dbReference type="Pfam" id="PF02786">
    <property type="entry name" value="CPSase_L_D2"/>
    <property type="match status" value="1"/>
</dbReference>
<dbReference type="EMBL" id="JAAOZD010000002">
    <property type="protein sequence ID" value="NIJ00969.1"/>
    <property type="molecule type" value="Genomic_DNA"/>
</dbReference>
<feature type="domain" description="ATP-grasp" evidence="10">
    <location>
        <begin position="131"/>
        <end position="328"/>
    </location>
</feature>
<dbReference type="SUPFAM" id="SSF56059">
    <property type="entry name" value="Glutathione synthetase ATP-binding domain-like"/>
    <property type="match status" value="1"/>
</dbReference>
<dbReference type="GO" id="GO:0004658">
    <property type="term" value="F:propionyl-CoA carboxylase activity"/>
    <property type="evidence" value="ECO:0007669"/>
    <property type="project" value="UniProtKB-EC"/>
</dbReference>
<feature type="domain" description="Lipoyl-binding" evidence="9">
    <location>
        <begin position="525"/>
        <end position="602"/>
    </location>
</feature>
<dbReference type="SUPFAM" id="SSF51230">
    <property type="entry name" value="Single hybrid motif"/>
    <property type="match status" value="1"/>
</dbReference>
<evidence type="ECO:0000313" key="13">
    <source>
        <dbReference type="Proteomes" id="UP000802392"/>
    </source>
</evidence>
<evidence type="ECO:0000256" key="6">
    <source>
        <dbReference type="ARBA" id="ARBA00023267"/>
    </source>
</evidence>
<keyword evidence="3 12" id="KW-0436">Ligase</keyword>
<evidence type="ECO:0000259" key="9">
    <source>
        <dbReference type="PROSITE" id="PS50968"/>
    </source>
</evidence>
<evidence type="ECO:0000259" key="11">
    <source>
        <dbReference type="PROSITE" id="PS50979"/>
    </source>
</evidence>
<dbReference type="SUPFAM" id="SSF52440">
    <property type="entry name" value="PreATP-grasp domain"/>
    <property type="match status" value="1"/>
</dbReference>
<name>A0ABX0TFT3_9MICC</name>
<protein>
    <recommendedName>
        <fullName evidence="2">biotin carboxylase</fullName>
        <ecNumber evidence="2">6.3.4.14</ecNumber>
    </recommendedName>
</protein>
<dbReference type="SUPFAM" id="SSF51246">
    <property type="entry name" value="Rudiment single hybrid motif"/>
    <property type="match status" value="1"/>
</dbReference>
<dbReference type="InterPro" id="IPR000089">
    <property type="entry name" value="Biotin_lipoyl"/>
</dbReference>
<comment type="cofactor">
    <cofactor evidence="1">
        <name>biotin</name>
        <dbReference type="ChEBI" id="CHEBI:57586"/>
    </cofactor>
</comment>
<dbReference type="InterPro" id="IPR011054">
    <property type="entry name" value="Rudment_hybrid_motif"/>
</dbReference>